<proteinExistence type="predicted"/>
<feature type="compositionally biased region" description="Low complexity" evidence="1">
    <location>
        <begin position="283"/>
        <end position="298"/>
    </location>
</feature>
<dbReference type="PROSITE" id="PS51257">
    <property type="entry name" value="PROKAR_LIPOPROTEIN"/>
    <property type="match status" value="1"/>
</dbReference>
<feature type="region of interest" description="Disordered" evidence="1">
    <location>
        <begin position="40"/>
        <end position="77"/>
    </location>
</feature>
<dbReference type="EMBL" id="JACVFC010000001">
    <property type="protein sequence ID" value="MBC9929993.1"/>
    <property type="molecule type" value="Genomic_DNA"/>
</dbReference>
<sequence>MKPILYIALAGSLALGACSSTYKTAQTPDDVYYSPRQQQRAYASNNGSNGNSAQDENARYTDSPDEDGGTYVTYDDDQGDYQRRINRFGSNANTYNGGYWDGYNAASNMYMGGFGYGYGPYSSFGYSSLWGPSFSMGFGYGGFYRPWSYGLGMGWGWGGYPYVGSYWPYYGGGYYGHYYPYYAGGYYGGGHYGGGYYTRPSNSYGPVRGVNERLVRSANSYNGNSGGGNAGGNNYYRPARGASAPVNGGGNGNYVPGNTDRPRRVFQQSSSERPVISRPSAPSYNNGGYNNSNNGGYSRPNRTEYSRPSSPAPSYSPPSGGGSRVGGGGGGSTGGGGYSRPSRGGR</sequence>
<feature type="region of interest" description="Disordered" evidence="1">
    <location>
        <begin position="218"/>
        <end position="346"/>
    </location>
</feature>
<evidence type="ECO:0000313" key="3">
    <source>
        <dbReference type="EMBL" id="MBC9929993.1"/>
    </source>
</evidence>
<name>A0ABR7THL7_9BACT</name>
<feature type="signal peptide" evidence="2">
    <location>
        <begin position="1"/>
        <end position="25"/>
    </location>
</feature>
<evidence type="ECO:0000256" key="2">
    <source>
        <dbReference type="SAM" id="SignalP"/>
    </source>
</evidence>
<dbReference type="Proteomes" id="UP000659124">
    <property type="component" value="Unassembled WGS sequence"/>
</dbReference>
<accession>A0ABR7THL7</accession>
<keyword evidence="4" id="KW-1185">Reference proteome</keyword>
<feature type="compositionally biased region" description="Acidic residues" evidence="1">
    <location>
        <begin position="63"/>
        <end position="77"/>
    </location>
</feature>
<feature type="compositionally biased region" description="Gly residues" evidence="1">
    <location>
        <begin position="319"/>
        <end position="338"/>
    </location>
</feature>
<organism evidence="3 4">
    <name type="scientific">Chitinophaga qingshengii</name>
    <dbReference type="NCBI Taxonomy" id="1569794"/>
    <lineage>
        <taxon>Bacteria</taxon>
        <taxon>Pseudomonadati</taxon>
        <taxon>Bacteroidota</taxon>
        <taxon>Chitinophagia</taxon>
        <taxon>Chitinophagales</taxon>
        <taxon>Chitinophagaceae</taxon>
        <taxon>Chitinophaga</taxon>
    </lineage>
</organism>
<evidence type="ECO:0008006" key="5">
    <source>
        <dbReference type="Google" id="ProtNLM"/>
    </source>
</evidence>
<protein>
    <recommendedName>
        <fullName evidence="5">Prolyl-tRNA synthetase</fullName>
    </recommendedName>
</protein>
<gene>
    <name evidence="3" type="ORF">ICL07_06360</name>
</gene>
<evidence type="ECO:0000256" key="1">
    <source>
        <dbReference type="SAM" id="MobiDB-lite"/>
    </source>
</evidence>
<keyword evidence="2" id="KW-0732">Signal</keyword>
<comment type="caution">
    <text evidence="3">The sequence shown here is derived from an EMBL/GenBank/DDBJ whole genome shotgun (WGS) entry which is preliminary data.</text>
</comment>
<feature type="chain" id="PRO_5046855437" description="Prolyl-tRNA synthetase" evidence="2">
    <location>
        <begin position="26"/>
        <end position="346"/>
    </location>
</feature>
<evidence type="ECO:0000313" key="4">
    <source>
        <dbReference type="Proteomes" id="UP000659124"/>
    </source>
</evidence>
<dbReference type="RefSeq" id="WP_188087081.1">
    <property type="nucleotide sequence ID" value="NZ_JACVFC010000001.1"/>
</dbReference>
<reference evidence="3 4" key="1">
    <citation type="submission" date="2020-09" db="EMBL/GenBank/DDBJ databases">
        <title>Genome sequences of type strains of Chitinophaga qingshengii and Chitinophaga varians.</title>
        <authorList>
            <person name="Kittiwongwattana C."/>
        </authorList>
    </citation>
    <scope>NUCLEOTIDE SEQUENCE [LARGE SCALE GENOMIC DNA]</scope>
    <source>
        <strain evidence="3 4">JCM 30026</strain>
    </source>
</reference>